<protein>
    <recommendedName>
        <fullName evidence="1">PPIase cyclophilin-type domain-containing protein</fullName>
    </recommendedName>
</protein>
<organism evidence="2 3">
    <name type="scientific">Coptis chinensis</name>
    <dbReference type="NCBI Taxonomy" id="261450"/>
    <lineage>
        <taxon>Eukaryota</taxon>
        <taxon>Viridiplantae</taxon>
        <taxon>Streptophyta</taxon>
        <taxon>Embryophyta</taxon>
        <taxon>Tracheophyta</taxon>
        <taxon>Spermatophyta</taxon>
        <taxon>Magnoliopsida</taxon>
        <taxon>Ranunculales</taxon>
        <taxon>Ranunculaceae</taxon>
        <taxon>Coptidoideae</taxon>
        <taxon>Coptis</taxon>
    </lineage>
</organism>
<dbReference type="Gene3D" id="2.40.100.10">
    <property type="entry name" value="Cyclophilin-like"/>
    <property type="match status" value="1"/>
</dbReference>
<proteinExistence type="predicted"/>
<dbReference type="OrthoDB" id="193499at2759"/>
<comment type="caution">
    <text evidence="2">The sequence shown here is derived from an EMBL/GenBank/DDBJ whole genome shotgun (WGS) entry which is preliminary data.</text>
</comment>
<evidence type="ECO:0000259" key="1">
    <source>
        <dbReference type="Pfam" id="PF00160"/>
    </source>
</evidence>
<dbReference type="SUPFAM" id="SSF50891">
    <property type="entry name" value="Cyclophilin-like"/>
    <property type="match status" value="1"/>
</dbReference>
<dbReference type="EMBL" id="JADFTS010000008">
    <property type="protein sequence ID" value="KAF9595041.1"/>
    <property type="molecule type" value="Genomic_DNA"/>
</dbReference>
<dbReference type="Proteomes" id="UP000631114">
    <property type="component" value="Unassembled WGS sequence"/>
</dbReference>
<dbReference type="Pfam" id="PF00160">
    <property type="entry name" value="Pro_isomerase"/>
    <property type="match status" value="1"/>
</dbReference>
<reference evidence="2 3" key="1">
    <citation type="submission" date="2020-10" db="EMBL/GenBank/DDBJ databases">
        <title>The Coptis chinensis genome and diversification of protoberbering-type alkaloids.</title>
        <authorList>
            <person name="Wang B."/>
            <person name="Shu S."/>
            <person name="Song C."/>
            <person name="Liu Y."/>
        </authorList>
    </citation>
    <scope>NUCLEOTIDE SEQUENCE [LARGE SCALE GENOMIC DNA]</scope>
    <source>
        <strain evidence="2">HL-2020</strain>
        <tissue evidence="2">Leaf</tissue>
    </source>
</reference>
<dbReference type="InterPro" id="IPR029000">
    <property type="entry name" value="Cyclophilin-like_dom_sf"/>
</dbReference>
<dbReference type="GO" id="GO:0003755">
    <property type="term" value="F:peptidyl-prolyl cis-trans isomerase activity"/>
    <property type="evidence" value="ECO:0007669"/>
    <property type="project" value="InterPro"/>
</dbReference>
<dbReference type="InterPro" id="IPR002130">
    <property type="entry name" value="Cyclophilin-type_PPIase_dom"/>
</dbReference>
<sequence>MAVTSEWHQRPQNPKNPIVFFDVTIGTIAAGRIKMELFADIAPKTAENFSFVSLDGRMEAKYFSNAVNC</sequence>
<name>A0A835H980_9MAGN</name>
<feature type="domain" description="PPIase cyclophilin-type" evidence="1">
    <location>
        <begin position="21"/>
        <end position="65"/>
    </location>
</feature>
<gene>
    <name evidence="2" type="ORF">IFM89_036059</name>
</gene>
<keyword evidence="3" id="KW-1185">Reference proteome</keyword>
<accession>A0A835H980</accession>
<evidence type="ECO:0000313" key="2">
    <source>
        <dbReference type="EMBL" id="KAF9595041.1"/>
    </source>
</evidence>
<evidence type="ECO:0000313" key="3">
    <source>
        <dbReference type="Proteomes" id="UP000631114"/>
    </source>
</evidence>
<dbReference type="AlphaFoldDB" id="A0A835H980"/>